<evidence type="ECO:0000313" key="3">
    <source>
        <dbReference type="Proteomes" id="UP000509241"/>
    </source>
</evidence>
<protein>
    <submittedName>
        <fullName evidence="2">GDP-mannose 4,6-dehydratase</fullName>
    </submittedName>
</protein>
<dbReference type="Pfam" id="PF16363">
    <property type="entry name" value="GDP_Man_Dehyd"/>
    <property type="match status" value="1"/>
</dbReference>
<dbReference type="KEGG" id="haly:HYG82_08675"/>
<dbReference type="OrthoDB" id="4907at2157"/>
<dbReference type="EMBL" id="CP058601">
    <property type="protein sequence ID" value="QLG48919.1"/>
    <property type="molecule type" value="Genomic_DNA"/>
</dbReference>
<dbReference type="SUPFAM" id="SSF51735">
    <property type="entry name" value="NAD(P)-binding Rossmann-fold domains"/>
    <property type="match status" value="1"/>
</dbReference>
<keyword evidence="3" id="KW-1185">Reference proteome</keyword>
<dbReference type="InterPro" id="IPR016040">
    <property type="entry name" value="NAD(P)-bd_dom"/>
</dbReference>
<dbReference type="RefSeq" id="WP_179260655.1">
    <property type="nucleotide sequence ID" value="NZ_CP058601.1"/>
</dbReference>
<dbReference type="GeneID" id="56033360"/>
<dbReference type="Proteomes" id="UP000509241">
    <property type="component" value="Chromosome"/>
</dbReference>
<reference evidence="2 3" key="1">
    <citation type="submission" date="2020-07" db="EMBL/GenBank/DDBJ databases">
        <authorList>
            <person name="Cui H."/>
        </authorList>
    </citation>
    <scope>NUCLEOTIDE SEQUENCE [LARGE SCALE GENOMIC DNA]</scope>
    <source>
        <strain evidence="2 3">YPL8</strain>
    </source>
</reference>
<accession>A0A7D5KIU7</accession>
<dbReference type="AlphaFoldDB" id="A0A7D5KIU7"/>
<evidence type="ECO:0000259" key="1">
    <source>
        <dbReference type="Pfam" id="PF16363"/>
    </source>
</evidence>
<dbReference type="Gene3D" id="3.40.50.720">
    <property type="entry name" value="NAD(P)-binding Rossmann-like Domain"/>
    <property type="match status" value="1"/>
</dbReference>
<organism evidence="2 3">
    <name type="scientific">Natrinema halophilum</name>
    <dbReference type="NCBI Taxonomy" id="1699371"/>
    <lineage>
        <taxon>Archaea</taxon>
        <taxon>Methanobacteriati</taxon>
        <taxon>Methanobacteriota</taxon>
        <taxon>Stenosarchaea group</taxon>
        <taxon>Halobacteria</taxon>
        <taxon>Halobacteriales</taxon>
        <taxon>Natrialbaceae</taxon>
        <taxon>Natrinema</taxon>
    </lineage>
</organism>
<proteinExistence type="predicted"/>
<evidence type="ECO:0000313" key="2">
    <source>
        <dbReference type="EMBL" id="QLG48919.1"/>
    </source>
</evidence>
<name>A0A7D5KIU7_9EURY</name>
<feature type="domain" description="NAD(P)-binding" evidence="1">
    <location>
        <begin position="6"/>
        <end position="309"/>
    </location>
</feature>
<dbReference type="InterPro" id="IPR036291">
    <property type="entry name" value="NAD(P)-bd_dom_sf"/>
</dbReference>
<dbReference type="CDD" id="cd05260">
    <property type="entry name" value="GDP_MD_SDR_e"/>
    <property type="match status" value="1"/>
</dbReference>
<gene>
    <name evidence="2" type="ORF">HYG82_08675</name>
</gene>
<sequence>MTNTTLITGVTGFVGSHLLDRLADSDRDLYGVVRESSSLEYCRDHRADIDLRTCNLVDGPAVFELLEDVAPDHIYHLAGQSSVKSSWDSTYSLINNNIVATLNILEGVRQAESIDPRVLLACSSEQYGLVDADALPVTESMALNPVSPYAVSKSAVDMFGFQYYKSHGVKTIRTRAFNHTGPRRPDKYALSDFAKQIVEIENEMSDSNHIHVGNLSAVRDYTDVRDVVKAYELAMCECSSGEAYNICSMTGYTIRELLDRLIELSGEDITVVQEDERIRPVDVPELVGDCAKFEAKTGWGPEYTIKETLGDLLQYWRREMDV</sequence>
<dbReference type="PANTHER" id="PTHR43000">
    <property type="entry name" value="DTDP-D-GLUCOSE 4,6-DEHYDRATASE-RELATED"/>
    <property type="match status" value="1"/>
</dbReference>
<dbReference type="Gene3D" id="3.90.25.10">
    <property type="entry name" value="UDP-galactose 4-epimerase, domain 1"/>
    <property type="match status" value="1"/>
</dbReference>